<evidence type="ECO:0000313" key="2">
    <source>
        <dbReference type="EMBL" id="KAA6446898.1"/>
    </source>
</evidence>
<protein>
    <submittedName>
        <fullName evidence="2">Uncharacterized protein</fullName>
    </submittedName>
</protein>
<proteinExistence type="predicted"/>
<gene>
    <name evidence="2" type="ORF">DX927_22865</name>
</gene>
<accession>A0A5M8RHI5</accession>
<organism evidence="2 3">
    <name type="scientific">Bacillus swezeyi</name>
    <dbReference type="NCBI Taxonomy" id="1925020"/>
    <lineage>
        <taxon>Bacteria</taxon>
        <taxon>Bacillati</taxon>
        <taxon>Bacillota</taxon>
        <taxon>Bacilli</taxon>
        <taxon>Bacillales</taxon>
        <taxon>Bacillaceae</taxon>
        <taxon>Bacillus</taxon>
    </lineage>
</organism>
<dbReference type="EMBL" id="QSND01000007">
    <property type="protein sequence ID" value="KAA6446898.1"/>
    <property type="molecule type" value="Genomic_DNA"/>
</dbReference>
<dbReference type="Proteomes" id="UP000324326">
    <property type="component" value="Unassembled WGS sequence"/>
</dbReference>
<feature type="region of interest" description="Disordered" evidence="1">
    <location>
        <begin position="56"/>
        <end position="77"/>
    </location>
</feature>
<name>A0A5M8RHI5_9BACI</name>
<sequence>MLFCYSKKYAVIIRVHPPSKKKINVVNPFENCLWGAQKRNHSWEVLKGTKSWQRGELRRIQSGEPGKSADGQMPADS</sequence>
<evidence type="ECO:0000313" key="3">
    <source>
        <dbReference type="Proteomes" id="UP000324326"/>
    </source>
</evidence>
<evidence type="ECO:0000256" key="1">
    <source>
        <dbReference type="SAM" id="MobiDB-lite"/>
    </source>
</evidence>
<dbReference type="AlphaFoldDB" id="A0A5M8RHI5"/>
<comment type="caution">
    <text evidence="2">The sequence shown here is derived from an EMBL/GenBank/DDBJ whole genome shotgun (WGS) entry which is preliminary data.</text>
</comment>
<reference evidence="2 3" key="1">
    <citation type="submission" date="2018-08" db="EMBL/GenBank/DDBJ databases">
        <title>Bacillus phenotypic plasticity.</title>
        <authorList>
            <person name="Hurtado E."/>
        </authorList>
    </citation>
    <scope>NUCLEOTIDE SEQUENCE [LARGE SCALE GENOMIC DNA]</scope>
    <source>
        <strain evidence="2 3">427</strain>
    </source>
</reference>